<organism evidence="5 6">
    <name type="scientific">Pseudomonas syringae pv. spinaceae</name>
    <dbReference type="NCBI Taxonomy" id="264459"/>
    <lineage>
        <taxon>Bacteria</taxon>
        <taxon>Pseudomonadati</taxon>
        <taxon>Pseudomonadota</taxon>
        <taxon>Gammaproteobacteria</taxon>
        <taxon>Pseudomonadales</taxon>
        <taxon>Pseudomonadaceae</taxon>
        <taxon>Pseudomonas</taxon>
        <taxon>Pseudomonas syringae</taxon>
    </lineage>
</organism>
<dbReference type="EMBL" id="LJRI01000092">
    <property type="protein sequence ID" value="KPZ12751.1"/>
    <property type="molecule type" value="Genomic_DNA"/>
</dbReference>
<dbReference type="PATRIC" id="fig|264459.3.peg.2296"/>
<dbReference type="Gene3D" id="1.10.287.110">
    <property type="entry name" value="DnaJ domain"/>
    <property type="match status" value="1"/>
</dbReference>
<feature type="transmembrane region" description="Helical" evidence="3">
    <location>
        <begin position="465"/>
        <end position="493"/>
    </location>
</feature>
<keyword evidence="3" id="KW-0472">Membrane</keyword>
<name>A0A0Q0EPR1_PSESX</name>
<evidence type="ECO:0000313" key="5">
    <source>
        <dbReference type="EMBL" id="KPZ12751.1"/>
    </source>
</evidence>
<feature type="transmembrane region" description="Helical" evidence="3">
    <location>
        <begin position="527"/>
        <end position="547"/>
    </location>
</feature>
<reference evidence="5 6" key="1">
    <citation type="submission" date="2015-09" db="EMBL/GenBank/DDBJ databases">
        <title>Genome announcement of multiple Pseudomonas syringae strains.</title>
        <authorList>
            <person name="Thakur S."/>
            <person name="Wang P.W."/>
            <person name="Gong Y."/>
            <person name="Weir B.S."/>
            <person name="Guttman D.S."/>
        </authorList>
    </citation>
    <scope>NUCLEOTIDE SEQUENCE [LARGE SCALE GENOMIC DNA]</scope>
    <source>
        <strain evidence="5 6">ICMP16929</strain>
    </source>
</reference>
<dbReference type="SUPFAM" id="SSF46565">
    <property type="entry name" value="Chaperone J-domain"/>
    <property type="match status" value="1"/>
</dbReference>
<accession>A0A0Q0EPR1</accession>
<dbReference type="PROSITE" id="PS50076">
    <property type="entry name" value="DNAJ_2"/>
    <property type="match status" value="1"/>
</dbReference>
<feature type="region of interest" description="Disordered" evidence="2">
    <location>
        <begin position="32"/>
        <end position="108"/>
    </location>
</feature>
<gene>
    <name evidence="5" type="ORF">ALO94_04955</name>
</gene>
<evidence type="ECO:0000256" key="1">
    <source>
        <dbReference type="ARBA" id="ARBA00023186"/>
    </source>
</evidence>
<evidence type="ECO:0000313" key="6">
    <source>
        <dbReference type="Proteomes" id="UP000050384"/>
    </source>
</evidence>
<comment type="caution">
    <text evidence="5">The sequence shown here is derived from an EMBL/GenBank/DDBJ whole genome shotgun (WGS) entry which is preliminary data.</text>
</comment>
<feature type="domain" description="J" evidence="4">
    <location>
        <begin position="6"/>
        <end position="65"/>
    </location>
</feature>
<keyword evidence="3" id="KW-1133">Transmembrane helix</keyword>
<evidence type="ECO:0000259" key="4">
    <source>
        <dbReference type="PROSITE" id="PS50076"/>
    </source>
</evidence>
<dbReference type="Proteomes" id="UP000050384">
    <property type="component" value="Unassembled WGS sequence"/>
</dbReference>
<feature type="compositionally biased region" description="Basic and acidic residues" evidence="2">
    <location>
        <begin position="86"/>
        <end position="99"/>
    </location>
</feature>
<feature type="transmembrane region" description="Helical" evidence="3">
    <location>
        <begin position="374"/>
        <end position="392"/>
    </location>
</feature>
<dbReference type="InterPro" id="IPR036869">
    <property type="entry name" value="J_dom_sf"/>
</dbReference>
<evidence type="ECO:0000256" key="3">
    <source>
        <dbReference type="SAM" id="Phobius"/>
    </source>
</evidence>
<proteinExistence type="predicted"/>
<evidence type="ECO:0000256" key="2">
    <source>
        <dbReference type="SAM" id="MobiDB-lite"/>
    </source>
</evidence>
<dbReference type="InterPro" id="IPR001623">
    <property type="entry name" value="DnaJ_domain"/>
</dbReference>
<sequence>MVTAMDCWSVLNIERDADERSIKRQYARLLKTTRPDDDPSAFQNLRDAYEQALSRARSRVDDEEEDDGNVSWSFSDQEHPSTAPDEAARLAQPEHRQELPVDDNASPVTHPAIELSWYEQALRTTPDNLHAQRQIAQNQGCDELFQQHLVKRCLLDPEDNLPLIKAAVEQLHWLTPWQKVQLRAHQSQRLTQALLDSSLPQLRTLLENSEERTFLETLKTLQQQPWLASFDRQEQLEQWVMTLLLNNHDWSPALFERLSNLFAWDQKHDVYSGPMSLWVNLVQRCEEKAFIARQQKLLAGAADTPEAAAAHLILQPPALNERLRMARLGDQAFWQACETLTSDLTHRFEQALHVFAHADLQSWRKLPKKVSFNPYLRTYLFIALATLTTVNLNPPTTKDWWNEILSVVLTFPVFAMLAFHFFMSAWRPASMLFSSMDARYSKRLLPDFLSWPGHQALLLRHGIPVVLFGSAFTTLGPLITLLYVSMVLLWIILSPYRMSLFQDAVSQRTGGWDGIKAFAARNTFKGIMILMGLMLTFVGAVIAFGPARGH</sequence>
<feature type="transmembrane region" description="Helical" evidence="3">
    <location>
        <begin position="404"/>
        <end position="426"/>
    </location>
</feature>
<dbReference type="AlphaFoldDB" id="A0A0Q0EPR1"/>
<keyword evidence="3" id="KW-0812">Transmembrane</keyword>
<keyword evidence="1" id="KW-0143">Chaperone</keyword>
<protein>
    <submittedName>
        <fullName evidence="5">DnaJ domain protein</fullName>
    </submittedName>
</protein>